<feature type="DNA-binding region" description="H-T-H motif" evidence="4">
    <location>
        <begin position="25"/>
        <end position="44"/>
    </location>
</feature>
<feature type="domain" description="HTH tetR-type" evidence="5">
    <location>
        <begin position="2"/>
        <end position="62"/>
    </location>
</feature>
<evidence type="ECO:0000259" key="5">
    <source>
        <dbReference type="PROSITE" id="PS50977"/>
    </source>
</evidence>
<keyword evidence="1" id="KW-0805">Transcription regulation</keyword>
<keyword evidence="2 4" id="KW-0238">DNA-binding</keyword>
<protein>
    <submittedName>
        <fullName evidence="6">TetR/AcrR family transcriptional regulator</fullName>
    </submittedName>
</protein>
<dbReference type="Pfam" id="PF00440">
    <property type="entry name" value="TetR_N"/>
    <property type="match status" value="1"/>
</dbReference>
<dbReference type="InterPro" id="IPR036271">
    <property type="entry name" value="Tet_transcr_reg_TetR-rel_C_sf"/>
</dbReference>
<gene>
    <name evidence="6" type="ORF">HFZ78_23700</name>
</gene>
<evidence type="ECO:0000256" key="2">
    <source>
        <dbReference type="ARBA" id="ARBA00023125"/>
    </source>
</evidence>
<evidence type="ECO:0000313" key="6">
    <source>
        <dbReference type="EMBL" id="QIZ09332.1"/>
    </source>
</evidence>
<evidence type="ECO:0000256" key="1">
    <source>
        <dbReference type="ARBA" id="ARBA00023015"/>
    </source>
</evidence>
<reference evidence="6 7" key="1">
    <citation type="submission" date="2020-04" db="EMBL/GenBank/DDBJ databases">
        <title>Genome-Wide Identification of 5-Methylcytosine Sites in Bacterial Genomes By High-Throughput Sequencing of MspJI Restriction Fragments.</title>
        <authorList>
            <person name="Wu V."/>
        </authorList>
    </citation>
    <scope>NUCLEOTIDE SEQUENCE [LARGE SCALE GENOMIC DNA]</scope>
    <source>
        <strain evidence="6 7">S2</strain>
    </source>
</reference>
<evidence type="ECO:0000256" key="4">
    <source>
        <dbReference type="PROSITE-ProRule" id="PRU00335"/>
    </source>
</evidence>
<keyword evidence="3" id="KW-0804">Transcription</keyword>
<dbReference type="EMBL" id="CP051128">
    <property type="protein sequence ID" value="QIZ09332.1"/>
    <property type="molecule type" value="Genomic_DNA"/>
</dbReference>
<dbReference type="InterPro" id="IPR001647">
    <property type="entry name" value="HTH_TetR"/>
</dbReference>
<dbReference type="SUPFAM" id="SSF46689">
    <property type="entry name" value="Homeodomain-like"/>
    <property type="match status" value="1"/>
</dbReference>
<accession>A0A6H1P7C2</accession>
<evidence type="ECO:0000256" key="3">
    <source>
        <dbReference type="ARBA" id="ARBA00023163"/>
    </source>
</evidence>
<dbReference type="SUPFAM" id="SSF48498">
    <property type="entry name" value="Tetracyclin repressor-like, C-terminal domain"/>
    <property type="match status" value="1"/>
</dbReference>
<name>A0A6H1P7C2_PRIMG</name>
<dbReference type="PANTHER" id="PTHR47506">
    <property type="entry name" value="TRANSCRIPTIONAL REGULATORY PROTEIN"/>
    <property type="match status" value="1"/>
</dbReference>
<evidence type="ECO:0000313" key="7">
    <source>
        <dbReference type="Proteomes" id="UP000501868"/>
    </source>
</evidence>
<reference evidence="6 7" key="2">
    <citation type="submission" date="2020-04" db="EMBL/GenBank/DDBJ databases">
        <authorList>
            <person name="Fomenkov A."/>
            <person name="Anton B.P."/>
            <person name="Roberts R.J."/>
        </authorList>
    </citation>
    <scope>NUCLEOTIDE SEQUENCE [LARGE SCALE GENOMIC DNA]</scope>
    <source>
        <strain evidence="6 7">S2</strain>
    </source>
</reference>
<proteinExistence type="predicted"/>
<dbReference type="PRINTS" id="PR00455">
    <property type="entry name" value="HTHTETR"/>
</dbReference>
<dbReference type="Gene3D" id="1.10.357.10">
    <property type="entry name" value="Tetracycline Repressor, domain 2"/>
    <property type="match status" value="1"/>
</dbReference>
<dbReference type="PROSITE" id="PS50977">
    <property type="entry name" value="HTH_TETR_2"/>
    <property type="match status" value="1"/>
</dbReference>
<dbReference type="PANTHER" id="PTHR47506:SF7">
    <property type="entry name" value="TRANSCRIPTIONAL REGULATORY PROTEIN"/>
    <property type="match status" value="1"/>
</dbReference>
<sequence length="182" mass="20745">MENRKTQIIDLALKLIREKGYVAISYDDLSKILGVTKASIHYHFEKKEDLGVAVTERVLQNLQDFSSFITNSNLTVEEKIKNFYERQIVLCDGGICPVSSLQSDYESLPEKIRQNVEEISQLEITIFKNILKVTLENRGAKEIESLAFAIVSCIKGAIQYERVLGKQILTQAMNEIYRLLKG</sequence>
<dbReference type="Proteomes" id="UP000501868">
    <property type="component" value="Chromosome"/>
</dbReference>
<organism evidence="6 7">
    <name type="scientific">Priestia megaterium</name>
    <name type="common">Bacillus megaterium</name>
    <dbReference type="NCBI Taxonomy" id="1404"/>
    <lineage>
        <taxon>Bacteria</taxon>
        <taxon>Bacillati</taxon>
        <taxon>Bacillota</taxon>
        <taxon>Bacilli</taxon>
        <taxon>Bacillales</taxon>
        <taxon>Bacillaceae</taxon>
        <taxon>Priestia</taxon>
    </lineage>
</organism>
<dbReference type="InterPro" id="IPR009057">
    <property type="entry name" value="Homeodomain-like_sf"/>
</dbReference>
<dbReference type="GO" id="GO:0003677">
    <property type="term" value="F:DNA binding"/>
    <property type="evidence" value="ECO:0007669"/>
    <property type="project" value="UniProtKB-UniRule"/>
</dbReference>
<dbReference type="AlphaFoldDB" id="A0A6H1P7C2"/>